<reference evidence="4" key="1">
    <citation type="journal article" date="2018" name="Nat. Microbiol.">
        <title>Leveraging single-cell genomics to expand the fungal tree of life.</title>
        <authorList>
            <person name="Ahrendt S.R."/>
            <person name="Quandt C.A."/>
            <person name="Ciobanu D."/>
            <person name="Clum A."/>
            <person name="Salamov A."/>
            <person name="Andreopoulos B."/>
            <person name="Cheng J.F."/>
            <person name="Woyke T."/>
            <person name="Pelin A."/>
            <person name="Henrissat B."/>
            <person name="Reynolds N.K."/>
            <person name="Benny G.L."/>
            <person name="Smith M.E."/>
            <person name="James T.Y."/>
            <person name="Grigoriev I.V."/>
        </authorList>
    </citation>
    <scope>NUCLEOTIDE SEQUENCE [LARGE SCALE GENOMIC DNA]</scope>
</reference>
<protein>
    <submittedName>
        <fullName evidence="3">Uncharacterized protein</fullName>
    </submittedName>
</protein>
<organism evidence="3 4">
    <name type="scientific">Blyttiomyces helicus</name>
    <dbReference type="NCBI Taxonomy" id="388810"/>
    <lineage>
        <taxon>Eukaryota</taxon>
        <taxon>Fungi</taxon>
        <taxon>Fungi incertae sedis</taxon>
        <taxon>Chytridiomycota</taxon>
        <taxon>Chytridiomycota incertae sedis</taxon>
        <taxon>Chytridiomycetes</taxon>
        <taxon>Chytridiomycetes incertae sedis</taxon>
        <taxon>Blyttiomyces</taxon>
    </lineage>
</organism>
<dbReference type="PANTHER" id="PTHR33973:SF4">
    <property type="entry name" value="OS07G0153300 PROTEIN"/>
    <property type="match status" value="1"/>
</dbReference>
<sequence>MSSTNFAIGGAAVATATAVYLNSPLLLTTLAVPALTLLHILVSRLAPTPPSCLATPLPPRSLDTRPNPAPPRPHKLYLVRTTHARLHPVHHAFAYPLFYFGLNLDALAANCGPLSAFARALHVWAHNGWGIFSTRDEDFLAGFASDPGFAVGSIRGKLATLLRSVGIDPAEFGECELIATPRLFGYAFNPLSVYYCFQPEVDGVPSGVRAVVLEVSNTFGEKHVYICDVRNRVEPGRKNYHSSYRVERAFHVSPFNNRSGDYECHVSNVDDGRLDILLIIQKYVDHVGEKRVSSCAASVEPTRELDPDTEIPRLDASEIADSFEEPKGGAPSRFIARVYGDAFPLNGATIGYLLFVYPVTAFLTFPRILFQAWKLAYSRGLPIYQRPNPFRKKDESGGTILKKAMNPFQRYCMTAVVEYLSAQCLLHGGFIAIHLPETNSPPISIPSADTKFRSQCPRHDIHVLTPAFFARLALDGDDLGRALSTSFVRGDWTCPASSLEPLLNIFLASPRQPDAPPASTSPTPARLRPQDRTFPHHLARAVRRVHNGDDLTTPAPASQSPFRSHAFATLDDRVAPTWMGVLAMYRGSLAMRTEEAFFAGVAEFAWNPYGVVERVAEYAKEMGDRDAAPRETDASASVGEMVGELGDSVDPRQREVARFRAFLEAYRTVVGDTR</sequence>
<keyword evidence="2" id="KW-0472">Membrane</keyword>
<name>A0A4P9WC42_9FUNG</name>
<dbReference type="Pfam" id="PF07103">
    <property type="entry name" value="DUF1365"/>
    <property type="match status" value="1"/>
</dbReference>
<proteinExistence type="predicted"/>
<feature type="compositionally biased region" description="Basic and acidic residues" evidence="1">
    <location>
        <begin position="623"/>
        <end position="633"/>
    </location>
</feature>
<keyword evidence="4" id="KW-1185">Reference proteome</keyword>
<dbReference type="PANTHER" id="PTHR33973">
    <property type="entry name" value="OS07G0153300 PROTEIN"/>
    <property type="match status" value="1"/>
</dbReference>
<evidence type="ECO:0000313" key="4">
    <source>
        <dbReference type="Proteomes" id="UP000269721"/>
    </source>
</evidence>
<keyword evidence="2" id="KW-1133">Transmembrane helix</keyword>
<evidence type="ECO:0000313" key="3">
    <source>
        <dbReference type="EMBL" id="RKO89872.1"/>
    </source>
</evidence>
<gene>
    <name evidence="3" type="ORF">BDK51DRAFT_41036</name>
</gene>
<evidence type="ECO:0000256" key="2">
    <source>
        <dbReference type="SAM" id="Phobius"/>
    </source>
</evidence>
<keyword evidence="2" id="KW-0812">Transmembrane</keyword>
<dbReference type="InterPro" id="IPR010775">
    <property type="entry name" value="DUF1365"/>
</dbReference>
<dbReference type="AlphaFoldDB" id="A0A4P9WC42"/>
<feature type="region of interest" description="Disordered" evidence="1">
    <location>
        <begin position="623"/>
        <end position="647"/>
    </location>
</feature>
<dbReference type="Proteomes" id="UP000269721">
    <property type="component" value="Unassembled WGS sequence"/>
</dbReference>
<feature type="region of interest" description="Disordered" evidence="1">
    <location>
        <begin position="511"/>
        <end position="530"/>
    </location>
</feature>
<accession>A0A4P9WC42</accession>
<evidence type="ECO:0000256" key="1">
    <source>
        <dbReference type="SAM" id="MobiDB-lite"/>
    </source>
</evidence>
<feature type="transmembrane region" description="Helical" evidence="2">
    <location>
        <begin position="350"/>
        <end position="370"/>
    </location>
</feature>
<dbReference type="EMBL" id="KZ995842">
    <property type="protein sequence ID" value="RKO89872.1"/>
    <property type="molecule type" value="Genomic_DNA"/>
</dbReference>
<dbReference type="OrthoDB" id="3340520at2759"/>